<accession>A0ABN5YYR8</accession>
<keyword evidence="1" id="KW-1133">Transmembrane helix</keyword>
<dbReference type="RefSeq" id="WP_138228650.1">
    <property type="nucleotide sequence ID" value="NZ_AP022577.1"/>
</dbReference>
<protein>
    <submittedName>
        <fullName evidence="2">Uncharacterized protein</fullName>
    </submittedName>
</protein>
<organism evidence="2 3">
    <name type="scientific">Mycolicibacterium aubagnense</name>
    <dbReference type="NCBI Taxonomy" id="319707"/>
    <lineage>
        <taxon>Bacteria</taxon>
        <taxon>Bacillati</taxon>
        <taxon>Actinomycetota</taxon>
        <taxon>Actinomycetes</taxon>
        <taxon>Mycobacteriales</taxon>
        <taxon>Mycobacteriaceae</taxon>
        <taxon>Mycolicibacterium</taxon>
    </lineage>
</organism>
<proteinExistence type="predicted"/>
<keyword evidence="1" id="KW-0472">Membrane</keyword>
<name>A0ABN5YYR8_9MYCO</name>
<feature type="transmembrane region" description="Helical" evidence="1">
    <location>
        <begin position="6"/>
        <end position="28"/>
    </location>
</feature>
<evidence type="ECO:0000313" key="3">
    <source>
        <dbReference type="Proteomes" id="UP000465609"/>
    </source>
</evidence>
<reference evidence="2 3" key="1">
    <citation type="journal article" date="2019" name="Emerg. Microbes Infect.">
        <title>Comprehensive subspecies identification of 175 nontuberculous mycobacteria species based on 7547 genomic profiles.</title>
        <authorList>
            <person name="Matsumoto Y."/>
            <person name="Kinjo T."/>
            <person name="Motooka D."/>
            <person name="Nabeya D."/>
            <person name="Jung N."/>
            <person name="Uechi K."/>
            <person name="Horii T."/>
            <person name="Iida T."/>
            <person name="Fujita J."/>
            <person name="Nakamura S."/>
        </authorList>
    </citation>
    <scope>NUCLEOTIDE SEQUENCE [LARGE SCALE GENOMIC DNA]</scope>
    <source>
        <strain evidence="2 3">JCM 15296</strain>
    </source>
</reference>
<keyword evidence="1" id="KW-0812">Transmembrane</keyword>
<dbReference type="EMBL" id="AP022577">
    <property type="protein sequence ID" value="BBX86227.1"/>
    <property type="molecule type" value="Genomic_DNA"/>
</dbReference>
<evidence type="ECO:0000313" key="2">
    <source>
        <dbReference type="EMBL" id="BBX86227.1"/>
    </source>
</evidence>
<evidence type="ECO:0000256" key="1">
    <source>
        <dbReference type="SAM" id="Phobius"/>
    </source>
</evidence>
<gene>
    <name evidence="2" type="ORF">MAUB_41000</name>
</gene>
<dbReference type="Proteomes" id="UP000465609">
    <property type="component" value="Chromosome"/>
</dbReference>
<sequence>MFEANFIVDAVVLFAIGLWPLLLVAAAAGVRWFNARRGAAAAAVHSVTLPQAAAGMTPARRRTLAYAAGQ</sequence>
<keyword evidence="3" id="KW-1185">Reference proteome</keyword>